<organism evidence="2 3">
    <name type="scientific">Streptococcus pneumoniae serotype 2 (strain D39 / NCTC 7466)</name>
    <dbReference type="NCBI Taxonomy" id="373153"/>
    <lineage>
        <taxon>Bacteria</taxon>
        <taxon>Bacillati</taxon>
        <taxon>Bacillota</taxon>
        <taxon>Bacilli</taxon>
        <taxon>Lactobacillales</taxon>
        <taxon>Streptococcaceae</taxon>
        <taxon>Streptococcus</taxon>
    </lineage>
</organism>
<protein>
    <submittedName>
        <fullName evidence="2">Membrane protein, putative</fullName>
    </submittedName>
</protein>
<dbReference type="AlphaFoldDB" id="A0A0H2ZPE7"/>
<sequence length="291" mass="33427">MKKMKYYEETSALLHEFSEENQKYFEELWESFNLAGFLYDEDYLREQIYLMMLDFSEAERDGMSAEDYLGKNPKKIMKEILKGAPRSSIKESLLTPILVLAVLRYYQLLGDFSKGPLLTVNLLTFLGQLLIFLIGFGLVATILRRSLVQDSPKMKIGTYIVVGTIVLLVVLGYVGMASFIQEGAFYIPAPWDSLSVFTISLVIGIWNWKEAVFRPFVSMIIAHLVVGSLLRYYEWMGISNVFLTKVIPLAVLFIGIFLLFRGFKKIKWSEVQSKSRCKAVFCYNEGKNVRN</sequence>
<feature type="transmembrane region" description="Helical" evidence="1">
    <location>
        <begin position="239"/>
        <end position="260"/>
    </location>
</feature>
<dbReference type="BioCyc" id="SPNE373153:G1G6V-762-MONOMER"/>
<feature type="transmembrane region" description="Helical" evidence="1">
    <location>
        <begin position="213"/>
        <end position="233"/>
    </location>
</feature>
<dbReference type="KEGG" id="spd:SPD_0692"/>
<keyword evidence="1" id="KW-1133">Transmembrane helix</keyword>
<evidence type="ECO:0000313" key="2">
    <source>
        <dbReference type="EMBL" id="ABJ55008.1"/>
    </source>
</evidence>
<evidence type="ECO:0000256" key="1">
    <source>
        <dbReference type="SAM" id="Phobius"/>
    </source>
</evidence>
<dbReference type="SUPFAM" id="SSF158560">
    <property type="entry name" value="BH3980-like"/>
    <property type="match status" value="1"/>
</dbReference>
<dbReference type="RefSeq" id="WP_000738394.1">
    <property type="nucleotide sequence ID" value="NC_008533.2"/>
</dbReference>
<evidence type="ECO:0000313" key="3">
    <source>
        <dbReference type="Proteomes" id="UP000001452"/>
    </source>
</evidence>
<proteinExistence type="predicted"/>
<dbReference type="EMBL" id="CP000410">
    <property type="protein sequence ID" value="ABJ55008.1"/>
    <property type="molecule type" value="Genomic_DNA"/>
</dbReference>
<dbReference type="Proteomes" id="UP000001452">
    <property type="component" value="Chromosome"/>
</dbReference>
<feature type="transmembrane region" description="Helical" evidence="1">
    <location>
        <begin position="156"/>
        <end position="179"/>
    </location>
</feature>
<keyword evidence="1" id="KW-0812">Transmembrane</keyword>
<reference evidence="2 3" key="1">
    <citation type="journal article" date="2007" name="J. Bacteriol.">
        <title>Genome sequence of Avery's virulent serotype 2 strain D39 of Streptococcus pneumoniae and comparison with that of unencapsulated laboratory strain R6.</title>
        <authorList>
            <person name="Lanie J.A."/>
            <person name="Ng W.L."/>
            <person name="Kazmierczak K.M."/>
            <person name="Andrzejewski T.M."/>
            <person name="Davidsen T.M."/>
            <person name="Wayne K.J."/>
            <person name="Tettelin H."/>
            <person name="Glass J.I."/>
            <person name="Winkler M.E."/>
        </authorList>
    </citation>
    <scope>NUCLEOTIDE SEQUENCE [LARGE SCALE GENOMIC DNA]</scope>
    <source>
        <strain evidence="3">D39 / NCTC 7466</strain>
    </source>
</reference>
<feature type="transmembrane region" description="Helical" evidence="1">
    <location>
        <begin position="122"/>
        <end position="144"/>
    </location>
</feature>
<dbReference type="PaxDb" id="373153-SPD_0692"/>
<dbReference type="eggNOG" id="ENOG502ZQZD">
    <property type="taxonomic scope" value="Bacteria"/>
</dbReference>
<accession>A0A0H2ZPE7</accession>
<keyword evidence="3" id="KW-1185">Reference proteome</keyword>
<feature type="transmembrane region" description="Helical" evidence="1">
    <location>
        <begin position="185"/>
        <end position="206"/>
    </location>
</feature>
<name>A0A0H2ZPE7_STRP2</name>
<gene>
    <name evidence="2" type="ordered locus">SPD_0692</name>
</gene>
<dbReference type="HOGENOM" id="CLU_085026_0_1_9"/>
<keyword evidence="1" id="KW-0472">Membrane</keyword>
<feature type="transmembrane region" description="Helical" evidence="1">
    <location>
        <begin position="92"/>
        <end position="110"/>
    </location>
</feature>